<dbReference type="PANTHER" id="PTHR12558">
    <property type="entry name" value="CELL DIVISION CYCLE 16,23,27"/>
    <property type="match status" value="1"/>
</dbReference>
<protein>
    <recommendedName>
        <fullName evidence="4">Tetratricopeptide repeat protein</fullName>
    </recommendedName>
</protein>
<dbReference type="InterPro" id="IPR011990">
    <property type="entry name" value="TPR-like_helical_dom_sf"/>
</dbReference>
<feature type="transmembrane region" description="Helical" evidence="1">
    <location>
        <begin position="6"/>
        <end position="32"/>
    </location>
</feature>
<dbReference type="Pfam" id="PF13432">
    <property type="entry name" value="TPR_16"/>
    <property type="match status" value="1"/>
</dbReference>
<sequence length="225" mass="26139">MGKLFLLFVFFTWLFGNPILAIIALLVIVYVIDRRFIGLSPSLLKPIRRSSRLSKLKKHIAQSPNDTSAKVEIARILIEKKKYREALNLLEPLERMLDDSAEYWDDLGLCLMQTGQPEAGEAAMSKALLLNPRVKYGAPYLRLAAYYSKLDGERALSYIEAFQEIHSSSCEAYYRLADIHEQMNRKEDAMEAVSEGLRIYRLLPRYKKRAERKWALRLYFRKTRG</sequence>
<accession>A0ABQ6NUV9</accession>
<dbReference type="EMBL" id="BTCL01000022">
    <property type="protein sequence ID" value="GMK47759.1"/>
    <property type="molecule type" value="Genomic_DNA"/>
</dbReference>
<name>A0ABQ6NUV9_9BACL</name>
<dbReference type="Proteomes" id="UP001285921">
    <property type="component" value="Unassembled WGS sequence"/>
</dbReference>
<dbReference type="RefSeq" id="WP_317981644.1">
    <property type="nucleotide sequence ID" value="NZ_BTCL01000022.1"/>
</dbReference>
<evidence type="ECO:0000256" key="1">
    <source>
        <dbReference type="SAM" id="Phobius"/>
    </source>
</evidence>
<keyword evidence="1" id="KW-0812">Transmembrane</keyword>
<dbReference type="PANTHER" id="PTHR12558:SF13">
    <property type="entry name" value="CELL DIVISION CYCLE PROTEIN 27 HOMOLOG"/>
    <property type="match status" value="1"/>
</dbReference>
<gene>
    <name evidence="2" type="ORF">PghCCS26_48890</name>
</gene>
<dbReference type="InterPro" id="IPR019734">
    <property type="entry name" value="TPR_rpt"/>
</dbReference>
<keyword evidence="1" id="KW-0472">Membrane</keyword>
<reference evidence="2 3" key="1">
    <citation type="submission" date="2023-05" db="EMBL/GenBank/DDBJ databases">
        <title>Draft genome of Paenibacillus sp. CCS26.</title>
        <authorList>
            <person name="Akita H."/>
            <person name="Shinto Y."/>
            <person name="Kimura Z."/>
        </authorList>
    </citation>
    <scope>NUCLEOTIDE SEQUENCE [LARGE SCALE GENOMIC DNA]</scope>
    <source>
        <strain evidence="2 3">CCS26</strain>
    </source>
</reference>
<keyword evidence="1" id="KW-1133">Transmembrane helix</keyword>
<dbReference type="SMART" id="SM00028">
    <property type="entry name" value="TPR"/>
    <property type="match status" value="2"/>
</dbReference>
<dbReference type="Gene3D" id="1.25.40.10">
    <property type="entry name" value="Tetratricopeptide repeat domain"/>
    <property type="match status" value="1"/>
</dbReference>
<keyword evidence="3" id="KW-1185">Reference proteome</keyword>
<evidence type="ECO:0000313" key="3">
    <source>
        <dbReference type="Proteomes" id="UP001285921"/>
    </source>
</evidence>
<evidence type="ECO:0008006" key="4">
    <source>
        <dbReference type="Google" id="ProtNLM"/>
    </source>
</evidence>
<comment type="caution">
    <text evidence="2">The sequence shown here is derived from an EMBL/GenBank/DDBJ whole genome shotgun (WGS) entry which is preliminary data.</text>
</comment>
<proteinExistence type="predicted"/>
<dbReference type="Pfam" id="PF13181">
    <property type="entry name" value="TPR_8"/>
    <property type="match status" value="1"/>
</dbReference>
<dbReference type="SUPFAM" id="SSF48452">
    <property type="entry name" value="TPR-like"/>
    <property type="match status" value="1"/>
</dbReference>
<organism evidence="2 3">
    <name type="scientific">Paenibacillus glycanilyticus</name>
    <dbReference type="NCBI Taxonomy" id="126569"/>
    <lineage>
        <taxon>Bacteria</taxon>
        <taxon>Bacillati</taxon>
        <taxon>Bacillota</taxon>
        <taxon>Bacilli</taxon>
        <taxon>Bacillales</taxon>
        <taxon>Paenibacillaceae</taxon>
        <taxon>Paenibacillus</taxon>
    </lineage>
</organism>
<evidence type="ECO:0000313" key="2">
    <source>
        <dbReference type="EMBL" id="GMK47759.1"/>
    </source>
</evidence>